<evidence type="ECO:0000313" key="2">
    <source>
        <dbReference type="Proteomes" id="UP001204142"/>
    </source>
</evidence>
<organism evidence="1 2">
    <name type="scientific">Limnobacter humi</name>
    <dbReference type="NCBI Taxonomy" id="1778671"/>
    <lineage>
        <taxon>Bacteria</taxon>
        <taxon>Pseudomonadati</taxon>
        <taxon>Pseudomonadota</taxon>
        <taxon>Betaproteobacteria</taxon>
        <taxon>Burkholderiales</taxon>
        <taxon>Burkholderiaceae</taxon>
        <taxon>Limnobacter</taxon>
    </lineage>
</organism>
<accession>A0ABT1WH78</accession>
<protein>
    <recommendedName>
        <fullName evidence="3">DUF2946 domain-containing protein</fullName>
    </recommendedName>
</protein>
<comment type="caution">
    <text evidence="1">The sequence shown here is derived from an EMBL/GenBank/DDBJ whole genome shotgun (WGS) entry which is preliminary data.</text>
</comment>
<evidence type="ECO:0008006" key="3">
    <source>
        <dbReference type="Google" id="ProtNLM"/>
    </source>
</evidence>
<dbReference type="Proteomes" id="UP001204142">
    <property type="component" value="Unassembled WGS sequence"/>
</dbReference>
<name>A0ABT1WH78_9BURK</name>
<dbReference type="EMBL" id="JANIGO010000003">
    <property type="protein sequence ID" value="MCQ8896759.1"/>
    <property type="molecule type" value="Genomic_DNA"/>
</dbReference>
<proteinExistence type="predicted"/>
<gene>
    <name evidence="1" type="ORF">NQT62_09980</name>
</gene>
<evidence type="ECO:0000313" key="1">
    <source>
        <dbReference type="EMBL" id="MCQ8896759.1"/>
    </source>
</evidence>
<dbReference type="RefSeq" id="WP_256764553.1">
    <property type="nucleotide sequence ID" value="NZ_JANIGO010000003.1"/>
</dbReference>
<reference evidence="1 2" key="1">
    <citation type="submission" date="2022-07" db="EMBL/GenBank/DDBJ databases">
        <authorList>
            <person name="Xamxidin M."/>
            <person name="Wu M."/>
        </authorList>
    </citation>
    <scope>NUCLEOTIDE SEQUENCE [LARGE SCALE GENOMIC DNA]</scope>
    <source>
        <strain evidence="1 2">NBRC 111650</strain>
    </source>
</reference>
<keyword evidence="2" id="KW-1185">Reference proteome</keyword>
<sequence>MDRLFDTVILFTRVPLMKAVRWLSLVVLCGLVLKLGMQAMPCCMEWPSFEAHSSEQHQGPVAEAATQHDLASTHAVEPQACFLKVAVASPVLALFNMPATQHRLPMSRQSLQMPPLYWLDAAVALPFKPPKA</sequence>